<feature type="domain" description="A-factor biosynthesis hotdog" evidence="1">
    <location>
        <begin position="206"/>
        <end position="318"/>
    </location>
</feature>
<keyword evidence="5" id="KW-1185">Reference proteome</keyword>
<evidence type="ECO:0000313" key="5">
    <source>
        <dbReference type="Proteomes" id="UP001519309"/>
    </source>
</evidence>
<dbReference type="AlphaFoldDB" id="A0A1B1ANY2"/>
<dbReference type="STRING" id="68214.AVL59_00695"/>
<reference evidence="3 5" key="2">
    <citation type="submission" date="2021-03" db="EMBL/GenBank/DDBJ databases">
        <title>Genomic Encyclopedia of Type Strains, Phase IV (KMG-IV): sequencing the most valuable type-strain genomes for metagenomic binning, comparative biology and taxonomic classification.</title>
        <authorList>
            <person name="Goeker M."/>
        </authorList>
    </citation>
    <scope>NUCLEOTIDE SEQUENCE [LARGE SCALE GENOMIC DNA]</scope>
    <source>
        <strain evidence="3 5">DSM 40499</strain>
    </source>
</reference>
<proteinExistence type="predicted"/>
<dbReference type="EMBL" id="CP016279">
    <property type="protein sequence ID" value="ANP48283.1"/>
    <property type="molecule type" value="Genomic_DNA"/>
</dbReference>
<feature type="domain" description="A-factor biosynthesis hotdog" evidence="1">
    <location>
        <begin position="26"/>
        <end position="161"/>
    </location>
</feature>
<dbReference type="EMBL" id="JAGGLP010000007">
    <property type="protein sequence ID" value="MBP2050782.1"/>
    <property type="molecule type" value="Genomic_DNA"/>
</dbReference>
<evidence type="ECO:0000313" key="3">
    <source>
        <dbReference type="EMBL" id="MBP2050782.1"/>
    </source>
</evidence>
<dbReference type="OrthoDB" id="7838374at2"/>
<dbReference type="RefSeq" id="WP_067299269.1">
    <property type="nucleotide sequence ID" value="NZ_CP016279.1"/>
</dbReference>
<sequence>MTTHVAPEIASEPAELSYARTVDRALVHRAAVFEVFVTDVRQLAERRVRAAVQLPLTHGYYSDHVQRPAVYDALLLLESGRQAAIAGSHAFMGLAPGTMMIVDRFRFALHGLDGLGIGPEPGRVRIDTDYSGKINKRGRVRTGKVVQRYFDGAREVAEHEMDVLFLNQHENEVLRHAQRGTPAPLTSDFRDHPADGDPGQVEPARVGRGNALNVVLSRAERTEEAVTAEVTPWFDNRALFDHVYDHLPAMTLVEAARQLALLSTDRPLTSYATGFEAVFARFAELDEAVIAEAPANARGEVPVRFLQGGNEIARVTVTVTTKEAT</sequence>
<dbReference type="KEGG" id="sgs:AVL59_00695"/>
<evidence type="ECO:0000313" key="2">
    <source>
        <dbReference type="EMBL" id="ANP48283.1"/>
    </source>
</evidence>
<dbReference type="Pfam" id="PF03756">
    <property type="entry name" value="AfsA"/>
    <property type="match status" value="2"/>
</dbReference>
<accession>A0A1B1ANY2</accession>
<gene>
    <name evidence="2" type="ORF">AVL59_00695</name>
    <name evidence="3" type="ORF">J2Z21_003732</name>
</gene>
<name>A0A1B1ANY2_9ACTN</name>
<evidence type="ECO:0000259" key="1">
    <source>
        <dbReference type="Pfam" id="PF03756"/>
    </source>
</evidence>
<dbReference type="Proteomes" id="UP000092659">
    <property type="component" value="Chromosome"/>
</dbReference>
<reference evidence="2 4" key="1">
    <citation type="submission" date="2016-06" db="EMBL/GenBank/DDBJ databases">
        <title>Complete genome sequence of Streptomyces griseochromogenes ATCC 14511, the Blasticidin S producer.</title>
        <authorList>
            <person name="Wu L."/>
        </authorList>
    </citation>
    <scope>NUCLEOTIDE SEQUENCE [LARGE SCALE GENOMIC DNA]</scope>
    <source>
        <strain evidence="2 4">ATCC 14511</strain>
    </source>
</reference>
<dbReference type="InterPro" id="IPR005509">
    <property type="entry name" value="AfsA_hotdog_dom"/>
</dbReference>
<organism evidence="2 4">
    <name type="scientific">Streptomyces griseochromogenes</name>
    <dbReference type="NCBI Taxonomy" id="68214"/>
    <lineage>
        <taxon>Bacteria</taxon>
        <taxon>Bacillati</taxon>
        <taxon>Actinomycetota</taxon>
        <taxon>Actinomycetes</taxon>
        <taxon>Kitasatosporales</taxon>
        <taxon>Streptomycetaceae</taxon>
        <taxon>Streptomyces</taxon>
    </lineage>
</organism>
<protein>
    <recommendedName>
        <fullName evidence="1">A-factor biosynthesis hotdog domain-containing protein</fullName>
    </recommendedName>
</protein>
<dbReference type="Proteomes" id="UP001519309">
    <property type="component" value="Unassembled WGS sequence"/>
</dbReference>
<evidence type="ECO:0000313" key="4">
    <source>
        <dbReference type="Proteomes" id="UP000092659"/>
    </source>
</evidence>